<reference evidence="1" key="2">
    <citation type="submission" date="2015-02" db="UniProtKB">
        <authorList>
            <consortium name="EnsemblMetazoa"/>
        </authorList>
    </citation>
    <scope>IDENTIFICATION</scope>
</reference>
<evidence type="ECO:0000313" key="2">
    <source>
        <dbReference type="Proteomes" id="UP000014500"/>
    </source>
</evidence>
<dbReference type="EMBL" id="JH431256">
    <property type="status" value="NOT_ANNOTATED_CDS"/>
    <property type="molecule type" value="Genomic_DNA"/>
</dbReference>
<dbReference type="AlphaFoldDB" id="T1IPC7"/>
<organism evidence="1 2">
    <name type="scientific">Strigamia maritima</name>
    <name type="common">European centipede</name>
    <name type="synonym">Geophilus maritimus</name>
    <dbReference type="NCBI Taxonomy" id="126957"/>
    <lineage>
        <taxon>Eukaryota</taxon>
        <taxon>Metazoa</taxon>
        <taxon>Ecdysozoa</taxon>
        <taxon>Arthropoda</taxon>
        <taxon>Myriapoda</taxon>
        <taxon>Chilopoda</taxon>
        <taxon>Pleurostigmophora</taxon>
        <taxon>Geophilomorpha</taxon>
        <taxon>Linotaeniidae</taxon>
        <taxon>Strigamia</taxon>
    </lineage>
</organism>
<name>T1IPC7_STRMM</name>
<evidence type="ECO:0000313" key="1">
    <source>
        <dbReference type="EnsemblMetazoa" id="SMAR002877-PA"/>
    </source>
</evidence>
<dbReference type="HOGENOM" id="CLU_175785_0_0_1"/>
<dbReference type="OMA" id="SQCAVMG"/>
<dbReference type="Proteomes" id="UP000014500">
    <property type="component" value="Unassembled WGS sequence"/>
</dbReference>
<sequence>MDYPYLNQTGFESSCSLSGMDPSLSNCNLQCSYGDLASCGQVTQAYRYTSAMRSFPGTPAAAMAGGNCAVMSRPRDAPHHQAPVFPATMNLQ</sequence>
<dbReference type="eggNOG" id="ENOG502SGDG">
    <property type="taxonomic scope" value="Eukaryota"/>
</dbReference>
<dbReference type="PhylomeDB" id="T1IPC7"/>
<dbReference type="EnsemblMetazoa" id="SMAR002877-RA">
    <property type="protein sequence ID" value="SMAR002877-PA"/>
    <property type="gene ID" value="SMAR002877"/>
</dbReference>
<accession>T1IPC7</accession>
<keyword evidence="2" id="KW-1185">Reference proteome</keyword>
<reference evidence="2" key="1">
    <citation type="submission" date="2011-05" db="EMBL/GenBank/DDBJ databases">
        <authorList>
            <person name="Richards S.R."/>
            <person name="Qu J."/>
            <person name="Jiang H."/>
            <person name="Jhangiani S.N."/>
            <person name="Agravi P."/>
            <person name="Goodspeed R."/>
            <person name="Gross S."/>
            <person name="Mandapat C."/>
            <person name="Jackson L."/>
            <person name="Mathew T."/>
            <person name="Pu L."/>
            <person name="Thornton R."/>
            <person name="Saada N."/>
            <person name="Wilczek-Boney K.B."/>
            <person name="Lee S."/>
            <person name="Kovar C."/>
            <person name="Wu Y."/>
            <person name="Scherer S.E."/>
            <person name="Worley K.C."/>
            <person name="Muzny D.M."/>
            <person name="Gibbs R."/>
        </authorList>
    </citation>
    <scope>NUCLEOTIDE SEQUENCE</scope>
    <source>
        <strain evidence="2">Brora</strain>
    </source>
</reference>
<protein>
    <submittedName>
        <fullName evidence="1">Uncharacterized protein</fullName>
    </submittedName>
</protein>
<proteinExistence type="predicted"/>